<keyword evidence="3 7" id="KW-0489">Methyltransferase</keyword>
<dbReference type="PROSITE" id="PS51689">
    <property type="entry name" value="SAM_RNA_A_N6_MT"/>
    <property type="match status" value="1"/>
</dbReference>
<comment type="function">
    <text evidence="7">Specifically dimethylates two adjacent adenosines (A1518 and A1519) in the loop of a conserved hairpin near the 3'-end of 16S rRNA in the 30S particle. May play a critical role in biogenesis of 30S subunits.</text>
</comment>
<dbReference type="CDD" id="cd02440">
    <property type="entry name" value="AdoMet_MTases"/>
    <property type="match status" value="1"/>
</dbReference>
<dbReference type="GO" id="GO:0052908">
    <property type="term" value="F:16S rRNA (adenine(1518)-N(6)/adenine(1519)-N(6))-dimethyltransferase activity"/>
    <property type="evidence" value="ECO:0007669"/>
    <property type="project" value="UniProtKB-EC"/>
</dbReference>
<evidence type="ECO:0000256" key="5">
    <source>
        <dbReference type="ARBA" id="ARBA00022691"/>
    </source>
</evidence>
<protein>
    <recommendedName>
        <fullName evidence="7">Ribosomal RNA small subunit methyltransferase A</fullName>
        <ecNumber evidence="7">2.1.1.182</ecNumber>
    </recommendedName>
    <alternativeName>
        <fullName evidence="7">16S rRNA (adenine(1518)-N(6)/adenine(1519)-N(6))-dimethyltransferase</fullName>
    </alternativeName>
    <alternativeName>
        <fullName evidence="7">16S rRNA dimethyladenosine transferase</fullName>
    </alternativeName>
    <alternativeName>
        <fullName evidence="7">16S rRNA dimethylase</fullName>
    </alternativeName>
    <alternativeName>
        <fullName evidence="7">S-adenosylmethionine-6-N', N'-adenosyl(rRNA) dimethyltransferase</fullName>
    </alternativeName>
</protein>
<sequence>MDHVSPKKHLGQHFLADPNIARRIVESLRLPDGVAEVLEIGPGMGVLTGDLLKHPEYRTTVVEIDRESVDYLGRNFPSLEGRIISADFLKQDLNKLFPEQPLSIIGNFPYNISSQIFFQVLAHRQQVREVVGMIQKEVADRLAEPPGSKTYGILSVLLQAFYTVEMLFTVPPHVFIPPPKVQSAVVRLTRNATEHLGCDEKLFFQVVKQAFQTRRKTLRNALKPFGMVPEATTDPIFEKRAEQLSVSDFVELTKHVEQHRVVVPPSVNNAKSRRAQEVSEEAEEEQE</sequence>
<evidence type="ECO:0000256" key="9">
    <source>
        <dbReference type="SAM" id="MobiDB-lite"/>
    </source>
</evidence>
<dbReference type="SMART" id="SM00650">
    <property type="entry name" value="rADc"/>
    <property type="match status" value="1"/>
</dbReference>
<dbReference type="PANTHER" id="PTHR11727:SF7">
    <property type="entry name" value="DIMETHYLADENOSINE TRANSFERASE-RELATED"/>
    <property type="match status" value="1"/>
</dbReference>
<organism evidence="11 12">
    <name type="scientific">Hymenobacter nitidus</name>
    <dbReference type="NCBI Taxonomy" id="2880929"/>
    <lineage>
        <taxon>Bacteria</taxon>
        <taxon>Pseudomonadati</taxon>
        <taxon>Bacteroidota</taxon>
        <taxon>Cytophagia</taxon>
        <taxon>Cytophagales</taxon>
        <taxon>Hymenobacteraceae</taxon>
        <taxon>Hymenobacter</taxon>
    </lineage>
</organism>
<dbReference type="InterPro" id="IPR020598">
    <property type="entry name" value="rRNA_Ade_methylase_Trfase_N"/>
</dbReference>
<feature type="binding site" evidence="7 8">
    <location>
        <position position="15"/>
    </location>
    <ligand>
        <name>S-adenosyl-L-methionine</name>
        <dbReference type="ChEBI" id="CHEBI:59789"/>
    </ligand>
</feature>
<keyword evidence="12" id="KW-1185">Reference proteome</keyword>
<keyword evidence="1 7" id="KW-0963">Cytoplasm</keyword>
<reference evidence="11" key="1">
    <citation type="submission" date="2021-10" db="EMBL/GenBank/DDBJ databases">
        <authorList>
            <person name="Dean J.D."/>
            <person name="Kim M.K."/>
            <person name="Newey C.N."/>
            <person name="Stoker T.S."/>
            <person name="Thompson D.W."/>
            <person name="Grose J.H."/>
        </authorList>
    </citation>
    <scope>NUCLEOTIDE SEQUENCE</scope>
    <source>
        <strain evidence="11">BT635</strain>
    </source>
</reference>
<accession>A0ABS8A8W4</accession>
<name>A0ABS8A8W4_9BACT</name>
<comment type="similarity">
    <text evidence="7">Belongs to the class I-like SAM-binding methyltransferase superfamily. rRNA adenine N(6)-methyltransferase family. RsmA subfamily.</text>
</comment>
<evidence type="ECO:0000313" key="12">
    <source>
        <dbReference type="Proteomes" id="UP001165297"/>
    </source>
</evidence>
<evidence type="ECO:0000256" key="1">
    <source>
        <dbReference type="ARBA" id="ARBA00022490"/>
    </source>
</evidence>
<keyword evidence="6 7" id="KW-0694">RNA-binding</keyword>
<evidence type="ECO:0000256" key="2">
    <source>
        <dbReference type="ARBA" id="ARBA00022552"/>
    </source>
</evidence>
<evidence type="ECO:0000256" key="4">
    <source>
        <dbReference type="ARBA" id="ARBA00022679"/>
    </source>
</evidence>
<dbReference type="SUPFAM" id="SSF53335">
    <property type="entry name" value="S-adenosyl-L-methionine-dependent methyltransferases"/>
    <property type="match status" value="1"/>
</dbReference>
<proteinExistence type="inferred from homology"/>
<dbReference type="HAMAP" id="MF_00607">
    <property type="entry name" value="16SrRNA_methyltr_A"/>
    <property type="match status" value="1"/>
</dbReference>
<dbReference type="InterPro" id="IPR029063">
    <property type="entry name" value="SAM-dependent_MTases_sf"/>
</dbReference>
<dbReference type="EMBL" id="JAJADQ010000002">
    <property type="protein sequence ID" value="MCB2376664.1"/>
    <property type="molecule type" value="Genomic_DNA"/>
</dbReference>
<comment type="caution">
    <text evidence="11">The sequence shown here is derived from an EMBL/GenBank/DDBJ whole genome shotgun (WGS) entry which is preliminary data.</text>
</comment>
<keyword evidence="5 7" id="KW-0949">S-adenosyl-L-methionine</keyword>
<comment type="subcellular location">
    <subcellularLocation>
        <location evidence="7">Cytoplasm</location>
    </subcellularLocation>
</comment>
<gene>
    <name evidence="7 11" type="primary">rsmA</name>
    <name evidence="7" type="synonym">ksgA</name>
    <name evidence="11" type="ORF">LGH70_03680</name>
</gene>
<dbReference type="InterPro" id="IPR023165">
    <property type="entry name" value="rRNA_Ade_diMease-like_C"/>
</dbReference>
<feature type="binding site" evidence="7 8">
    <location>
        <position position="63"/>
    </location>
    <ligand>
        <name>S-adenosyl-L-methionine</name>
        <dbReference type="ChEBI" id="CHEBI:59789"/>
    </ligand>
</feature>
<dbReference type="PANTHER" id="PTHR11727">
    <property type="entry name" value="DIMETHYLADENOSINE TRANSFERASE"/>
    <property type="match status" value="1"/>
</dbReference>
<feature type="binding site" evidence="7 8">
    <location>
        <position position="13"/>
    </location>
    <ligand>
        <name>S-adenosyl-L-methionine</name>
        <dbReference type="ChEBI" id="CHEBI:59789"/>
    </ligand>
</feature>
<feature type="region of interest" description="Disordered" evidence="9">
    <location>
        <begin position="266"/>
        <end position="287"/>
    </location>
</feature>
<feature type="binding site" evidence="7 8">
    <location>
        <position position="107"/>
    </location>
    <ligand>
        <name>S-adenosyl-L-methionine</name>
        <dbReference type="ChEBI" id="CHEBI:59789"/>
    </ligand>
</feature>
<dbReference type="RefSeq" id="WP_226182818.1">
    <property type="nucleotide sequence ID" value="NZ_JAJADQ010000002.1"/>
</dbReference>
<comment type="catalytic activity">
    <reaction evidence="7">
        <text>adenosine(1518)/adenosine(1519) in 16S rRNA + 4 S-adenosyl-L-methionine = N(6)-dimethyladenosine(1518)/N(6)-dimethyladenosine(1519) in 16S rRNA + 4 S-adenosyl-L-homocysteine + 4 H(+)</text>
        <dbReference type="Rhea" id="RHEA:19609"/>
        <dbReference type="Rhea" id="RHEA-COMP:10232"/>
        <dbReference type="Rhea" id="RHEA-COMP:10233"/>
        <dbReference type="ChEBI" id="CHEBI:15378"/>
        <dbReference type="ChEBI" id="CHEBI:57856"/>
        <dbReference type="ChEBI" id="CHEBI:59789"/>
        <dbReference type="ChEBI" id="CHEBI:74411"/>
        <dbReference type="ChEBI" id="CHEBI:74493"/>
        <dbReference type="EC" id="2.1.1.182"/>
    </reaction>
</comment>
<dbReference type="NCBIfam" id="TIGR00755">
    <property type="entry name" value="ksgA"/>
    <property type="match status" value="1"/>
</dbReference>
<keyword evidence="4 7" id="KW-0808">Transferase</keyword>
<dbReference type="InterPro" id="IPR011530">
    <property type="entry name" value="rRNA_adenine_dimethylase"/>
</dbReference>
<evidence type="ECO:0000256" key="6">
    <source>
        <dbReference type="ARBA" id="ARBA00022884"/>
    </source>
</evidence>
<dbReference type="EC" id="2.1.1.182" evidence="7"/>
<keyword evidence="2 7" id="KW-0698">rRNA processing</keyword>
<dbReference type="InterPro" id="IPR001737">
    <property type="entry name" value="KsgA/Erm"/>
</dbReference>
<dbReference type="Proteomes" id="UP001165297">
    <property type="component" value="Unassembled WGS sequence"/>
</dbReference>
<evidence type="ECO:0000256" key="8">
    <source>
        <dbReference type="PROSITE-ProRule" id="PRU01026"/>
    </source>
</evidence>
<evidence type="ECO:0000313" key="11">
    <source>
        <dbReference type="EMBL" id="MCB2376664.1"/>
    </source>
</evidence>
<feature type="compositionally biased region" description="Acidic residues" evidence="9">
    <location>
        <begin position="278"/>
        <end position="287"/>
    </location>
</feature>
<evidence type="ECO:0000256" key="7">
    <source>
        <dbReference type="HAMAP-Rule" id="MF_00607"/>
    </source>
</evidence>
<dbReference type="Gene3D" id="1.10.8.100">
    <property type="entry name" value="Ribosomal RNA adenine dimethylase-like, domain 2"/>
    <property type="match status" value="1"/>
</dbReference>
<evidence type="ECO:0000256" key="3">
    <source>
        <dbReference type="ARBA" id="ARBA00022603"/>
    </source>
</evidence>
<feature type="binding site" evidence="7 8">
    <location>
        <position position="41"/>
    </location>
    <ligand>
        <name>S-adenosyl-L-methionine</name>
        <dbReference type="ChEBI" id="CHEBI:59789"/>
    </ligand>
</feature>
<evidence type="ECO:0000259" key="10">
    <source>
        <dbReference type="SMART" id="SM00650"/>
    </source>
</evidence>
<feature type="binding site" evidence="7 8">
    <location>
        <position position="87"/>
    </location>
    <ligand>
        <name>S-adenosyl-L-methionine</name>
        <dbReference type="ChEBI" id="CHEBI:59789"/>
    </ligand>
</feature>
<dbReference type="Pfam" id="PF00398">
    <property type="entry name" value="RrnaAD"/>
    <property type="match status" value="1"/>
</dbReference>
<dbReference type="Gene3D" id="3.40.50.150">
    <property type="entry name" value="Vaccinia Virus protein VP39"/>
    <property type="match status" value="1"/>
</dbReference>
<feature type="domain" description="Ribosomal RNA adenine methylase transferase N-terminal" evidence="10">
    <location>
        <begin position="20"/>
        <end position="192"/>
    </location>
</feature>